<dbReference type="GO" id="GO:0016829">
    <property type="term" value="F:lyase activity"/>
    <property type="evidence" value="ECO:0007669"/>
    <property type="project" value="UniProtKB-KW"/>
</dbReference>
<dbReference type="InterPro" id="IPR012840">
    <property type="entry name" value="NrdG2"/>
</dbReference>
<dbReference type="InterPro" id="IPR007197">
    <property type="entry name" value="rSAM"/>
</dbReference>
<dbReference type="SFLD" id="SFLDG01067">
    <property type="entry name" value="SPASM/twitch_domain_containing"/>
    <property type="match status" value="1"/>
</dbReference>
<keyword evidence="2" id="KW-0004">4Fe-4S</keyword>
<dbReference type="AlphaFoldDB" id="A0A4R2E3U7"/>
<dbReference type="EMBL" id="SLWB01000017">
    <property type="protein sequence ID" value="TCN62898.1"/>
    <property type="molecule type" value="Genomic_DNA"/>
</dbReference>
<evidence type="ECO:0000259" key="7">
    <source>
        <dbReference type="PROSITE" id="PS51918"/>
    </source>
</evidence>
<proteinExistence type="predicted"/>
<evidence type="ECO:0000256" key="6">
    <source>
        <dbReference type="ARBA" id="ARBA00023014"/>
    </source>
</evidence>
<gene>
    <name evidence="8" type="ORF">CLV25_11733</name>
</gene>
<dbReference type="SUPFAM" id="SSF102114">
    <property type="entry name" value="Radical SAM enzymes"/>
    <property type="match status" value="1"/>
</dbReference>
<dbReference type="Gene3D" id="3.20.20.70">
    <property type="entry name" value="Aldolase class I"/>
    <property type="match status" value="1"/>
</dbReference>
<keyword evidence="8" id="KW-0670">Pyruvate</keyword>
<comment type="cofactor">
    <cofactor evidence="1">
        <name>[4Fe-4S] cluster</name>
        <dbReference type="ChEBI" id="CHEBI:49883"/>
    </cofactor>
</comment>
<evidence type="ECO:0000256" key="1">
    <source>
        <dbReference type="ARBA" id="ARBA00001966"/>
    </source>
</evidence>
<reference evidence="8 9" key="1">
    <citation type="submission" date="2019-03" db="EMBL/GenBank/DDBJ databases">
        <title>Genomic Encyclopedia of Archaeal and Bacterial Type Strains, Phase II (KMG-II): from individual species to whole genera.</title>
        <authorList>
            <person name="Goeker M."/>
        </authorList>
    </citation>
    <scope>NUCLEOTIDE SEQUENCE [LARGE SCALE GENOMIC DNA]</scope>
    <source>
        <strain evidence="8 9">RL-C</strain>
    </source>
</reference>
<protein>
    <submittedName>
        <fullName evidence="8">Pyruvate formate lyase activating enzyme</fullName>
    </submittedName>
</protein>
<keyword evidence="8" id="KW-0456">Lyase</keyword>
<keyword evidence="3" id="KW-0949">S-adenosyl-L-methionine</keyword>
<evidence type="ECO:0000256" key="2">
    <source>
        <dbReference type="ARBA" id="ARBA00022485"/>
    </source>
</evidence>
<dbReference type="GO" id="GO:0046872">
    <property type="term" value="F:metal ion binding"/>
    <property type="evidence" value="ECO:0007669"/>
    <property type="project" value="UniProtKB-KW"/>
</dbReference>
<sequence>MAQMMRIGGFQKQSFIDWDGRMVAVVFTQGCNFRCGYCHNPSLVIPEFYNTAACISEDEVLAALLSRCGWLDGVVISGGEPTLQPCLKQFIQKIKAMGYLVKLDTNGTNPNLLEELIYERLIDYVAMDIKTIPTYERYSQVTPISRCQFSKVLQTMRLLQQNVISYQFRTTIVPTLHSSEDIIELKRQMTKCPCVTLQMYREGDTVACYL</sequence>
<dbReference type="PANTHER" id="PTHR30352:SF13">
    <property type="entry name" value="GLYCYL-RADICAL ENZYME ACTIVATING ENZYME YJJW-RELATED"/>
    <property type="match status" value="1"/>
</dbReference>
<feature type="domain" description="Radical SAM core" evidence="7">
    <location>
        <begin position="18"/>
        <end position="210"/>
    </location>
</feature>
<evidence type="ECO:0000313" key="9">
    <source>
        <dbReference type="Proteomes" id="UP000294830"/>
    </source>
</evidence>
<evidence type="ECO:0000256" key="4">
    <source>
        <dbReference type="ARBA" id="ARBA00022723"/>
    </source>
</evidence>
<evidence type="ECO:0000256" key="3">
    <source>
        <dbReference type="ARBA" id="ARBA00022691"/>
    </source>
</evidence>
<dbReference type="NCBIfam" id="TIGR02495">
    <property type="entry name" value="NrdG2"/>
    <property type="match status" value="1"/>
</dbReference>
<dbReference type="Proteomes" id="UP000294830">
    <property type="component" value="Unassembled WGS sequence"/>
</dbReference>
<comment type="caution">
    <text evidence="8">The sequence shown here is derived from an EMBL/GenBank/DDBJ whole genome shotgun (WGS) entry which is preliminary data.</text>
</comment>
<name>A0A4R2E3U7_9BACT</name>
<dbReference type="PANTHER" id="PTHR30352">
    <property type="entry name" value="PYRUVATE FORMATE-LYASE-ACTIVATING ENZYME"/>
    <property type="match status" value="1"/>
</dbReference>
<evidence type="ECO:0000256" key="5">
    <source>
        <dbReference type="ARBA" id="ARBA00023004"/>
    </source>
</evidence>
<organism evidence="8 9">
    <name type="scientific">Acetobacteroides hydrogenigenes</name>
    <dbReference type="NCBI Taxonomy" id="979970"/>
    <lineage>
        <taxon>Bacteria</taxon>
        <taxon>Pseudomonadati</taxon>
        <taxon>Bacteroidota</taxon>
        <taxon>Bacteroidia</taxon>
        <taxon>Bacteroidales</taxon>
        <taxon>Rikenellaceae</taxon>
        <taxon>Acetobacteroides</taxon>
    </lineage>
</organism>
<evidence type="ECO:0000313" key="8">
    <source>
        <dbReference type="EMBL" id="TCN62898.1"/>
    </source>
</evidence>
<accession>A0A4R2E3U7</accession>
<dbReference type="Pfam" id="PF04055">
    <property type="entry name" value="Radical_SAM"/>
    <property type="match status" value="1"/>
</dbReference>
<keyword evidence="9" id="KW-1185">Reference proteome</keyword>
<dbReference type="PROSITE" id="PS51918">
    <property type="entry name" value="RADICAL_SAM"/>
    <property type="match status" value="1"/>
</dbReference>
<dbReference type="InterPro" id="IPR058240">
    <property type="entry name" value="rSAM_sf"/>
</dbReference>
<dbReference type="GO" id="GO:0051539">
    <property type="term" value="F:4 iron, 4 sulfur cluster binding"/>
    <property type="evidence" value="ECO:0007669"/>
    <property type="project" value="UniProtKB-KW"/>
</dbReference>
<dbReference type="SFLD" id="SFLDS00029">
    <property type="entry name" value="Radical_SAM"/>
    <property type="match status" value="1"/>
</dbReference>
<dbReference type="InterPro" id="IPR013785">
    <property type="entry name" value="Aldolase_TIM"/>
</dbReference>
<dbReference type="InterPro" id="IPR034457">
    <property type="entry name" value="Organic_radical-activating"/>
</dbReference>
<dbReference type="SFLD" id="SFLDG01094">
    <property type="entry name" value="Uncharacterised_Radical_SAM_Su"/>
    <property type="match status" value="1"/>
</dbReference>
<dbReference type="CDD" id="cd01335">
    <property type="entry name" value="Radical_SAM"/>
    <property type="match status" value="1"/>
</dbReference>
<keyword evidence="5" id="KW-0408">Iron</keyword>
<keyword evidence="4" id="KW-0479">Metal-binding</keyword>
<keyword evidence="6" id="KW-0411">Iron-sulfur</keyword>